<evidence type="ECO:0000313" key="15">
    <source>
        <dbReference type="Proteomes" id="UP001207918"/>
    </source>
</evidence>
<evidence type="ECO:0000256" key="6">
    <source>
        <dbReference type="ARBA" id="ARBA00022977"/>
    </source>
</evidence>
<gene>
    <name evidence="10 14" type="primary">thiE</name>
    <name evidence="14" type="ORF">J6I44_08850</name>
</gene>
<feature type="binding site" evidence="10">
    <location>
        <position position="137"/>
    </location>
    <ligand>
        <name>4-amino-2-methyl-5-(diphosphooxymethyl)pyrimidine</name>
        <dbReference type="ChEBI" id="CHEBI:57841"/>
    </ligand>
</feature>
<dbReference type="Pfam" id="PF02581">
    <property type="entry name" value="TMP-TENI"/>
    <property type="match status" value="1"/>
</dbReference>
<comment type="function">
    <text evidence="10">Condenses 4-methyl-5-(beta-hydroxyethyl)thiazole monophosphate (THZ-P) and 2-methyl-4-amino-5-hydroxymethyl pyrimidine pyrophosphate (HMP-PP) to form thiamine monophosphate (TMP).</text>
</comment>
<evidence type="ECO:0000256" key="10">
    <source>
        <dbReference type="HAMAP-Rule" id="MF_00097"/>
    </source>
</evidence>
<dbReference type="Proteomes" id="UP001207918">
    <property type="component" value="Unassembled WGS sequence"/>
</dbReference>
<dbReference type="InterPro" id="IPR022998">
    <property type="entry name" value="ThiamineP_synth_TenI"/>
</dbReference>
<evidence type="ECO:0000256" key="5">
    <source>
        <dbReference type="ARBA" id="ARBA00022842"/>
    </source>
</evidence>
<dbReference type="InterPro" id="IPR036206">
    <property type="entry name" value="ThiamineP_synth_sf"/>
</dbReference>
<dbReference type="RefSeq" id="WP_265765717.1">
    <property type="nucleotide sequence ID" value="NZ_JAGGJA010000005.1"/>
</dbReference>
<dbReference type="GO" id="GO:0004789">
    <property type="term" value="F:thiamine-phosphate diphosphorylase activity"/>
    <property type="evidence" value="ECO:0007669"/>
    <property type="project" value="UniProtKB-EC"/>
</dbReference>
<evidence type="ECO:0000256" key="2">
    <source>
        <dbReference type="ARBA" id="ARBA00005165"/>
    </source>
</evidence>
<keyword evidence="4" id="KW-0479">Metal-binding</keyword>
<evidence type="ECO:0000256" key="9">
    <source>
        <dbReference type="ARBA" id="ARBA00047883"/>
    </source>
</evidence>
<feature type="binding site" evidence="10">
    <location>
        <begin position="134"/>
        <end position="136"/>
    </location>
    <ligand>
        <name>2-[(2R,5Z)-2-carboxy-4-methylthiazol-5(2H)-ylidene]ethyl phosphate</name>
        <dbReference type="ChEBI" id="CHEBI:62899"/>
    </ligand>
</feature>
<feature type="binding site" evidence="10">
    <location>
        <begin position="38"/>
        <end position="42"/>
    </location>
    <ligand>
        <name>4-amino-2-methyl-5-(diphosphooxymethyl)pyrimidine</name>
        <dbReference type="ChEBI" id="CHEBI:57841"/>
    </ligand>
</feature>
<comment type="caution">
    <text evidence="14">The sequence shown here is derived from an EMBL/GenBank/DDBJ whole genome shotgun (WGS) entry which is preliminary data.</text>
</comment>
<dbReference type="EC" id="2.5.1.3" evidence="10"/>
<dbReference type="CDD" id="cd00564">
    <property type="entry name" value="TMP_TenI"/>
    <property type="match status" value="1"/>
</dbReference>
<evidence type="ECO:0000256" key="3">
    <source>
        <dbReference type="ARBA" id="ARBA00022679"/>
    </source>
</evidence>
<evidence type="ECO:0000256" key="4">
    <source>
        <dbReference type="ARBA" id="ARBA00022723"/>
    </source>
</evidence>
<accession>A0ABT3PMG5</accession>
<name>A0ABT3PMG5_9BACT</name>
<dbReference type="PANTHER" id="PTHR20857:SF15">
    <property type="entry name" value="THIAMINE-PHOSPHATE SYNTHASE"/>
    <property type="match status" value="1"/>
</dbReference>
<dbReference type="InterPro" id="IPR013785">
    <property type="entry name" value="Aldolase_TIM"/>
</dbReference>
<comment type="catalytic activity">
    <reaction evidence="8 10 11">
        <text>2-(2-carboxy-4-methylthiazol-5-yl)ethyl phosphate + 4-amino-2-methyl-5-(diphosphooxymethyl)pyrimidine + 2 H(+) = thiamine phosphate + CO2 + diphosphate</text>
        <dbReference type="Rhea" id="RHEA:47848"/>
        <dbReference type="ChEBI" id="CHEBI:15378"/>
        <dbReference type="ChEBI" id="CHEBI:16526"/>
        <dbReference type="ChEBI" id="CHEBI:33019"/>
        <dbReference type="ChEBI" id="CHEBI:37575"/>
        <dbReference type="ChEBI" id="CHEBI:57841"/>
        <dbReference type="ChEBI" id="CHEBI:62890"/>
        <dbReference type="EC" id="2.5.1.3"/>
    </reaction>
</comment>
<comment type="caution">
    <text evidence="10">Lacks conserved residue(s) required for the propagation of feature annotation.</text>
</comment>
<evidence type="ECO:0000313" key="14">
    <source>
        <dbReference type="EMBL" id="MCW9706963.1"/>
    </source>
</evidence>
<dbReference type="EMBL" id="JAGGJA010000005">
    <property type="protein sequence ID" value="MCW9706963.1"/>
    <property type="molecule type" value="Genomic_DNA"/>
</dbReference>
<feature type="binding site" evidence="10">
    <location>
        <begin position="185"/>
        <end position="186"/>
    </location>
    <ligand>
        <name>2-[(2R,5Z)-2-carboxy-4-methylthiazol-5(2H)-ylidene]ethyl phosphate</name>
        <dbReference type="ChEBI" id="CHEBI:62899"/>
    </ligand>
</feature>
<dbReference type="Gene3D" id="3.20.20.70">
    <property type="entry name" value="Aldolase class I"/>
    <property type="match status" value="1"/>
</dbReference>
<evidence type="ECO:0000256" key="7">
    <source>
        <dbReference type="ARBA" id="ARBA00047334"/>
    </source>
</evidence>
<evidence type="ECO:0000256" key="1">
    <source>
        <dbReference type="ARBA" id="ARBA00001946"/>
    </source>
</evidence>
<feature type="binding site" evidence="10">
    <location>
        <position position="165"/>
    </location>
    <ligand>
        <name>2-[(2R,5Z)-2-carboxy-4-methylthiazol-5(2H)-ylidene]ethyl phosphate</name>
        <dbReference type="ChEBI" id="CHEBI:62899"/>
    </ligand>
</feature>
<dbReference type="InterPro" id="IPR034291">
    <property type="entry name" value="TMP_synthase"/>
</dbReference>
<keyword evidence="6 10" id="KW-0784">Thiamine biosynthesis</keyword>
<keyword evidence="5" id="KW-0460">Magnesium</keyword>
<keyword evidence="3 10" id="KW-0808">Transferase</keyword>
<feature type="binding site" evidence="10">
    <location>
        <position position="70"/>
    </location>
    <ligand>
        <name>4-amino-2-methyl-5-(diphosphooxymethyl)pyrimidine</name>
        <dbReference type="ChEBI" id="CHEBI:57841"/>
    </ligand>
</feature>
<comment type="catalytic activity">
    <reaction evidence="9 10 11">
        <text>2-[(2R,5Z)-2-carboxy-4-methylthiazol-5(2H)-ylidene]ethyl phosphate + 4-amino-2-methyl-5-(diphosphooxymethyl)pyrimidine + 2 H(+) = thiamine phosphate + CO2 + diphosphate</text>
        <dbReference type="Rhea" id="RHEA:47844"/>
        <dbReference type="ChEBI" id="CHEBI:15378"/>
        <dbReference type="ChEBI" id="CHEBI:16526"/>
        <dbReference type="ChEBI" id="CHEBI:33019"/>
        <dbReference type="ChEBI" id="CHEBI:37575"/>
        <dbReference type="ChEBI" id="CHEBI:57841"/>
        <dbReference type="ChEBI" id="CHEBI:62899"/>
        <dbReference type="EC" id="2.5.1.3"/>
    </reaction>
</comment>
<comment type="similarity">
    <text evidence="10 11">Belongs to the thiamine-phosphate synthase family.</text>
</comment>
<dbReference type="HAMAP" id="MF_00097">
    <property type="entry name" value="TMP_synthase"/>
    <property type="match status" value="1"/>
</dbReference>
<proteinExistence type="inferred from homology"/>
<dbReference type="NCBIfam" id="TIGR00693">
    <property type="entry name" value="thiE"/>
    <property type="match status" value="1"/>
</dbReference>
<comment type="cofactor">
    <cofactor evidence="1">
        <name>Mg(2+)</name>
        <dbReference type="ChEBI" id="CHEBI:18420"/>
    </cofactor>
</comment>
<protein>
    <recommendedName>
        <fullName evidence="10">Thiamine-phosphate synthase</fullName>
        <shortName evidence="10">TP synthase</shortName>
        <shortName evidence="10">TPS</shortName>
        <ecNumber evidence="10">2.5.1.3</ecNumber>
    </recommendedName>
    <alternativeName>
        <fullName evidence="10">Thiamine-phosphate pyrophosphorylase</fullName>
        <shortName evidence="10">TMP pyrophosphorylase</shortName>
        <shortName evidence="10">TMP-PPase</shortName>
    </alternativeName>
</protein>
<keyword evidence="15" id="KW-1185">Reference proteome</keyword>
<evidence type="ECO:0000259" key="13">
    <source>
        <dbReference type="Pfam" id="PF02581"/>
    </source>
</evidence>
<evidence type="ECO:0000256" key="12">
    <source>
        <dbReference type="RuleBase" id="RU004253"/>
    </source>
</evidence>
<sequence>MSEPNFRYYLITNRKACAPRSLPQVVEEACRAGIGAVQLREKDLPDHDLYQLATEVREITARYNTHLFINGRPDIASAVGANGMHCRESGLSPSDIRKHWPDLSIGASVHSKEAAKRAEKEGADFLLFGPVFFTPSKARYGEPQGLEKLQAVVDAVQLPIFGVGGVRPDRVEPCLQSGAYGVAGISSIMAADSVRQKVDQWKSILNKL</sequence>
<dbReference type="SUPFAM" id="SSF51391">
    <property type="entry name" value="Thiamin phosphate synthase"/>
    <property type="match status" value="1"/>
</dbReference>
<evidence type="ECO:0000256" key="8">
    <source>
        <dbReference type="ARBA" id="ARBA00047851"/>
    </source>
</evidence>
<feature type="domain" description="Thiamine phosphate synthase/TenI" evidence="13">
    <location>
        <begin position="9"/>
        <end position="188"/>
    </location>
</feature>
<dbReference type="PANTHER" id="PTHR20857">
    <property type="entry name" value="THIAMINE-PHOSPHATE PYROPHOSPHORYLASE"/>
    <property type="match status" value="1"/>
</dbReference>
<organism evidence="14 15">
    <name type="scientific">Fodinibius salsisoli</name>
    <dbReference type="NCBI Taxonomy" id="2820877"/>
    <lineage>
        <taxon>Bacteria</taxon>
        <taxon>Pseudomonadati</taxon>
        <taxon>Balneolota</taxon>
        <taxon>Balneolia</taxon>
        <taxon>Balneolales</taxon>
        <taxon>Balneolaceae</taxon>
        <taxon>Fodinibius</taxon>
    </lineage>
</organism>
<evidence type="ECO:0000256" key="11">
    <source>
        <dbReference type="RuleBase" id="RU003826"/>
    </source>
</evidence>
<comment type="catalytic activity">
    <reaction evidence="7 10 11">
        <text>4-methyl-5-(2-phosphooxyethyl)-thiazole + 4-amino-2-methyl-5-(diphosphooxymethyl)pyrimidine + H(+) = thiamine phosphate + diphosphate</text>
        <dbReference type="Rhea" id="RHEA:22328"/>
        <dbReference type="ChEBI" id="CHEBI:15378"/>
        <dbReference type="ChEBI" id="CHEBI:33019"/>
        <dbReference type="ChEBI" id="CHEBI:37575"/>
        <dbReference type="ChEBI" id="CHEBI:57841"/>
        <dbReference type="ChEBI" id="CHEBI:58296"/>
        <dbReference type="EC" id="2.5.1.3"/>
    </reaction>
</comment>
<comment type="pathway">
    <text evidence="2 10 12">Cofactor biosynthesis; thiamine diphosphate biosynthesis; thiamine phosphate from 4-amino-2-methyl-5-diphosphomethylpyrimidine and 4-methyl-5-(2-phosphoethyl)-thiazole: step 1/1.</text>
</comment>
<reference evidence="14 15" key="1">
    <citation type="submission" date="2021-03" db="EMBL/GenBank/DDBJ databases">
        <title>Aliifodinibius sp. nov., a new bacterium isolated from saline soil.</title>
        <authorList>
            <person name="Galisteo C."/>
            <person name="De La Haba R."/>
            <person name="Sanchez-Porro C."/>
            <person name="Ventosa A."/>
        </authorList>
    </citation>
    <scope>NUCLEOTIDE SEQUENCE [LARGE SCALE GENOMIC DNA]</scope>
    <source>
        <strain evidence="14 15">1BSP15-2V2</strain>
    </source>
</reference>
<feature type="binding site" evidence="10">
    <location>
        <position position="108"/>
    </location>
    <ligand>
        <name>4-amino-2-methyl-5-(diphosphooxymethyl)pyrimidine</name>
        <dbReference type="ChEBI" id="CHEBI:57841"/>
    </ligand>
</feature>